<dbReference type="eggNOG" id="COG0792">
    <property type="taxonomic scope" value="Bacteria"/>
</dbReference>
<dbReference type="Gene3D" id="3.40.1350.10">
    <property type="match status" value="1"/>
</dbReference>
<sequence length="128" mass="14215">MAHSPQTATHQHKQNLGRAGEDYARRFYETHGYELIDARVRTAAGELDLIMRAPEGAIVVVEVKTRRGRAFGAAEAVTAKKLATMRRGAAEWLRGRPYTHVRFDVAEVLIADGAATIQIYEDVDHGSR</sequence>
<dbReference type="HAMAP" id="MF_00048">
    <property type="entry name" value="UPF0102"/>
    <property type="match status" value="1"/>
</dbReference>
<dbReference type="Pfam" id="PF02021">
    <property type="entry name" value="UPF0102"/>
    <property type="match status" value="1"/>
</dbReference>
<keyword evidence="3" id="KW-0255">Endonuclease</keyword>
<dbReference type="CDD" id="cd20736">
    <property type="entry name" value="PoNe_Nuclease"/>
    <property type="match status" value="1"/>
</dbReference>
<evidence type="ECO:0000313" key="3">
    <source>
        <dbReference type="EMBL" id="SDR91850.1"/>
    </source>
</evidence>
<keyword evidence="4" id="KW-1185">Reference proteome</keyword>
<dbReference type="OrthoDB" id="9794876at2"/>
<dbReference type="GO" id="GO:0003676">
    <property type="term" value="F:nucleic acid binding"/>
    <property type="evidence" value="ECO:0007669"/>
    <property type="project" value="InterPro"/>
</dbReference>
<dbReference type="EMBL" id="LT629765">
    <property type="protein sequence ID" value="SDR91850.1"/>
    <property type="molecule type" value="Genomic_DNA"/>
</dbReference>
<gene>
    <name evidence="3" type="ORF">SAMN04488539_0641</name>
</gene>
<protein>
    <recommendedName>
        <fullName evidence="2">UPF0102 protein SAMN04488539_0641</fullName>
    </recommendedName>
</protein>
<keyword evidence="3" id="KW-0540">Nuclease</keyword>
<accession>A0A1H1MYV8</accession>
<dbReference type="SUPFAM" id="SSF52980">
    <property type="entry name" value="Restriction endonuclease-like"/>
    <property type="match status" value="1"/>
</dbReference>
<evidence type="ECO:0000313" key="4">
    <source>
        <dbReference type="Proteomes" id="UP000182237"/>
    </source>
</evidence>
<comment type="similarity">
    <text evidence="1 2">Belongs to the UPF0102 family.</text>
</comment>
<reference evidence="3 4" key="1">
    <citation type="submission" date="2016-10" db="EMBL/GenBank/DDBJ databases">
        <authorList>
            <person name="de Groot N.N."/>
        </authorList>
    </citation>
    <scope>NUCLEOTIDE SEQUENCE [LARGE SCALE GENOMIC DNA]</scope>
    <source>
        <strain evidence="3 4">DSM 45434</strain>
    </source>
</reference>
<dbReference type="Proteomes" id="UP000182237">
    <property type="component" value="Chromosome I"/>
</dbReference>
<evidence type="ECO:0000256" key="2">
    <source>
        <dbReference type="HAMAP-Rule" id="MF_00048"/>
    </source>
</evidence>
<dbReference type="STRING" id="1203190.GCA_000312345_00134"/>
<organism evidence="3 4">
    <name type="scientific">Corynebacterium timonense</name>
    <dbReference type="NCBI Taxonomy" id="441500"/>
    <lineage>
        <taxon>Bacteria</taxon>
        <taxon>Bacillati</taxon>
        <taxon>Actinomycetota</taxon>
        <taxon>Actinomycetes</taxon>
        <taxon>Mycobacteriales</taxon>
        <taxon>Corynebacteriaceae</taxon>
        <taxon>Corynebacterium</taxon>
    </lineage>
</organism>
<dbReference type="InterPro" id="IPR011856">
    <property type="entry name" value="tRNA_endonuc-like_dom_sf"/>
</dbReference>
<dbReference type="RefSeq" id="WP_019193006.1">
    <property type="nucleotide sequence ID" value="NZ_LT629765.1"/>
</dbReference>
<dbReference type="InterPro" id="IPR011335">
    <property type="entry name" value="Restrct_endonuc-II-like"/>
</dbReference>
<keyword evidence="3" id="KW-0378">Hydrolase</keyword>
<evidence type="ECO:0000256" key="1">
    <source>
        <dbReference type="ARBA" id="ARBA00006738"/>
    </source>
</evidence>
<name>A0A1H1MYV8_9CORY</name>
<dbReference type="InterPro" id="IPR003509">
    <property type="entry name" value="UPF0102_YraN-like"/>
</dbReference>
<dbReference type="AlphaFoldDB" id="A0A1H1MYV8"/>
<dbReference type="GO" id="GO:0004519">
    <property type="term" value="F:endonuclease activity"/>
    <property type="evidence" value="ECO:0007669"/>
    <property type="project" value="UniProtKB-KW"/>
</dbReference>
<dbReference type="PANTHER" id="PTHR34039:SF1">
    <property type="entry name" value="UPF0102 PROTEIN YRAN"/>
    <property type="match status" value="1"/>
</dbReference>
<dbReference type="PANTHER" id="PTHR34039">
    <property type="entry name" value="UPF0102 PROTEIN YRAN"/>
    <property type="match status" value="1"/>
</dbReference>
<proteinExistence type="inferred from homology"/>